<comment type="caution">
    <text evidence="1">The sequence shown here is derived from an EMBL/GenBank/DDBJ whole genome shotgun (WGS) entry which is preliminary data.</text>
</comment>
<gene>
    <name evidence="1" type="ORF">GU920_00110</name>
</gene>
<proteinExistence type="predicted"/>
<dbReference type="RefSeq" id="WP_161764756.1">
    <property type="nucleotide sequence ID" value="NZ_JAAATW010000001.1"/>
</dbReference>
<evidence type="ECO:0000313" key="2">
    <source>
        <dbReference type="Proteomes" id="UP001517376"/>
    </source>
</evidence>
<accession>A0ABW9Y0B7</accession>
<name>A0ABW9Y0B7_9RHOB</name>
<sequence length="122" mass="12647">MEEVLRALLRAALPGVAVDWGENDARAAVPRVRLMRVSGGAEYANDGPVGLHRARVQVDCIGATYGAAKGLARQVKAAVGGYRGGMLAGVFVDSERDLSGGTAATGKTLAGVAVDLRVHYKE</sequence>
<evidence type="ECO:0000313" key="1">
    <source>
        <dbReference type="EMBL" id="NBE05931.1"/>
    </source>
</evidence>
<dbReference type="Proteomes" id="UP001517376">
    <property type="component" value="Unassembled WGS sequence"/>
</dbReference>
<protein>
    <submittedName>
        <fullName evidence="1">DUF3168 domain-containing protein</fullName>
    </submittedName>
</protein>
<dbReference type="EMBL" id="JAAATW010000001">
    <property type="protein sequence ID" value="NBE05931.1"/>
    <property type="molecule type" value="Genomic_DNA"/>
</dbReference>
<reference evidence="2" key="1">
    <citation type="submission" date="2020-01" db="EMBL/GenBank/DDBJ databases">
        <title>Sphingomonas sp. strain CSW-10.</title>
        <authorList>
            <person name="Chen W.-M."/>
        </authorList>
    </citation>
    <scope>NUCLEOTIDE SEQUENCE [LARGE SCALE GENOMIC DNA]</scope>
    <source>
        <strain evidence="2">CCP-1</strain>
    </source>
</reference>
<organism evidence="1 2">
    <name type="scientific">Paragemmobacter ruber</name>
    <dbReference type="NCBI Taxonomy" id="1985673"/>
    <lineage>
        <taxon>Bacteria</taxon>
        <taxon>Pseudomonadati</taxon>
        <taxon>Pseudomonadota</taxon>
        <taxon>Alphaproteobacteria</taxon>
        <taxon>Rhodobacterales</taxon>
        <taxon>Paracoccaceae</taxon>
        <taxon>Paragemmobacter</taxon>
    </lineage>
</organism>
<keyword evidence="2" id="KW-1185">Reference proteome</keyword>